<keyword evidence="1" id="KW-0732">Signal</keyword>
<reference evidence="3" key="1">
    <citation type="submission" date="2022-11" db="UniProtKB">
        <authorList>
            <consortium name="WormBaseParasite"/>
        </authorList>
    </citation>
    <scope>IDENTIFICATION</scope>
</reference>
<proteinExistence type="predicted"/>
<accession>A0A914QRV9</accession>
<organism evidence="2 3">
    <name type="scientific">Panagrolaimus davidi</name>
    <dbReference type="NCBI Taxonomy" id="227884"/>
    <lineage>
        <taxon>Eukaryota</taxon>
        <taxon>Metazoa</taxon>
        <taxon>Ecdysozoa</taxon>
        <taxon>Nematoda</taxon>
        <taxon>Chromadorea</taxon>
        <taxon>Rhabditida</taxon>
        <taxon>Tylenchina</taxon>
        <taxon>Panagrolaimomorpha</taxon>
        <taxon>Panagrolaimoidea</taxon>
        <taxon>Panagrolaimidae</taxon>
        <taxon>Panagrolaimus</taxon>
    </lineage>
</organism>
<evidence type="ECO:0000313" key="3">
    <source>
        <dbReference type="WBParaSite" id="PDA_v2.g30131.t1"/>
    </source>
</evidence>
<keyword evidence="2" id="KW-1185">Reference proteome</keyword>
<evidence type="ECO:0000256" key="1">
    <source>
        <dbReference type="SAM" id="SignalP"/>
    </source>
</evidence>
<feature type="signal peptide" evidence="1">
    <location>
        <begin position="1"/>
        <end position="21"/>
    </location>
</feature>
<name>A0A914QRV9_9BILA</name>
<dbReference type="Proteomes" id="UP000887578">
    <property type="component" value="Unplaced"/>
</dbReference>
<protein>
    <submittedName>
        <fullName evidence="3">Uncharacterized protein</fullName>
    </submittedName>
</protein>
<sequence>MVSVASVILMVMVLPLNNILACMPTPVFDGTIIPLTTTTLPTIPPPCSECPTPVQVVEDRCKQLTITPCDENNGIVYDCGPVCGMSTQNEPTDGFIMRGSLPVEVICGSSGNYYIGTPTDQIKAIRCA</sequence>
<evidence type="ECO:0000313" key="2">
    <source>
        <dbReference type="Proteomes" id="UP000887578"/>
    </source>
</evidence>
<feature type="chain" id="PRO_5037103904" evidence="1">
    <location>
        <begin position="22"/>
        <end position="128"/>
    </location>
</feature>
<dbReference type="AlphaFoldDB" id="A0A914QRV9"/>
<dbReference type="WBParaSite" id="PDA_v2.g30131.t1">
    <property type="protein sequence ID" value="PDA_v2.g30131.t1"/>
    <property type="gene ID" value="PDA_v2.g30131"/>
</dbReference>